<keyword evidence="4" id="KW-0732">Signal</keyword>
<dbReference type="InterPro" id="IPR007217">
    <property type="entry name" value="Per1-like"/>
</dbReference>
<comment type="subcellular location">
    <subcellularLocation>
        <location evidence="1">Endomembrane system</location>
        <topology evidence="1">Multi-pass membrane protein</topology>
    </subcellularLocation>
    <subcellularLocation>
        <location evidence="7">Golgi apparatus membrane</location>
        <topology evidence="7">Multi-pass membrane protein</topology>
    </subcellularLocation>
</comment>
<keyword evidence="5 7" id="KW-1133">Transmembrane helix</keyword>
<gene>
    <name evidence="8" type="ORF">WJX72_010123</name>
</gene>
<evidence type="ECO:0000256" key="2">
    <source>
        <dbReference type="ARBA" id="ARBA00022502"/>
    </source>
</evidence>
<dbReference type="Pfam" id="PF04080">
    <property type="entry name" value="Per1"/>
    <property type="match status" value="1"/>
</dbReference>
<comment type="function">
    <text evidence="7">Involved in the lipid remodeling steps of GPI-anchor maturation.</text>
</comment>
<dbReference type="AlphaFoldDB" id="A0AAW1R935"/>
<organism evidence="8 9">
    <name type="scientific">[Myrmecia] bisecta</name>
    <dbReference type="NCBI Taxonomy" id="41462"/>
    <lineage>
        <taxon>Eukaryota</taxon>
        <taxon>Viridiplantae</taxon>
        <taxon>Chlorophyta</taxon>
        <taxon>core chlorophytes</taxon>
        <taxon>Trebouxiophyceae</taxon>
        <taxon>Trebouxiales</taxon>
        <taxon>Trebouxiaceae</taxon>
        <taxon>Myrmecia</taxon>
    </lineage>
</organism>
<dbReference type="PANTHER" id="PTHR13148:SF0">
    <property type="entry name" value="POST-GPI ATTACHMENT TO PROTEINS FACTOR 3"/>
    <property type="match status" value="1"/>
</dbReference>
<feature type="transmembrane region" description="Helical" evidence="7">
    <location>
        <begin position="120"/>
        <end position="138"/>
    </location>
</feature>
<accession>A0AAW1R935</accession>
<comment type="caution">
    <text evidence="7">Lacks conserved residue(s) required for the propagation of feature annotation.</text>
</comment>
<dbReference type="GO" id="GO:0000139">
    <property type="term" value="C:Golgi membrane"/>
    <property type="evidence" value="ECO:0007669"/>
    <property type="project" value="UniProtKB-SubCell"/>
</dbReference>
<reference evidence="8 9" key="1">
    <citation type="journal article" date="2024" name="Nat. Commun.">
        <title>Phylogenomics reveals the evolutionary origins of lichenization in chlorophyte algae.</title>
        <authorList>
            <person name="Puginier C."/>
            <person name="Libourel C."/>
            <person name="Otte J."/>
            <person name="Skaloud P."/>
            <person name="Haon M."/>
            <person name="Grisel S."/>
            <person name="Petersen M."/>
            <person name="Berrin J.G."/>
            <person name="Delaux P.M."/>
            <person name="Dal Grande F."/>
            <person name="Keller J."/>
        </authorList>
    </citation>
    <scope>NUCLEOTIDE SEQUENCE [LARGE SCALE GENOMIC DNA]</scope>
    <source>
        <strain evidence="8 9">SAG 2043</strain>
    </source>
</reference>
<feature type="transmembrane region" description="Helical" evidence="7">
    <location>
        <begin position="145"/>
        <end position="163"/>
    </location>
</feature>
<feature type="transmembrane region" description="Helical" evidence="7">
    <location>
        <begin position="90"/>
        <end position="108"/>
    </location>
</feature>
<protein>
    <recommendedName>
        <fullName evidence="7">Post-GPI attachment to proteins factor 3</fullName>
    </recommendedName>
</protein>
<keyword evidence="6 7" id="KW-0472">Membrane</keyword>
<evidence type="ECO:0000256" key="6">
    <source>
        <dbReference type="ARBA" id="ARBA00023136"/>
    </source>
</evidence>
<feature type="transmembrane region" description="Helical" evidence="7">
    <location>
        <begin position="233"/>
        <end position="253"/>
    </location>
</feature>
<evidence type="ECO:0000256" key="3">
    <source>
        <dbReference type="ARBA" id="ARBA00022692"/>
    </source>
</evidence>
<dbReference type="GO" id="GO:0006506">
    <property type="term" value="P:GPI anchor biosynthetic process"/>
    <property type="evidence" value="ECO:0007669"/>
    <property type="project" value="UniProtKB-KW"/>
</dbReference>
<proteinExistence type="inferred from homology"/>
<feature type="transmembrane region" description="Helical" evidence="7">
    <location>
        <begin position="175"/>
        <end position="194"/>
    </location>
</feature>
<evidence type="ECO:0000256" key="4">
    <source>
        <dbReference type="ARBA" id="ARBA00022729"/>
    </source>
</evidence>
<keyword evidence="3 7" id="KW-0812">Transmembrane</keyword>
<keyword evidence="7" id="KW-0333">Golgi apparatus</keyword>
<evidence type="ECO:0000256" key="5">
    <source>
        <dbReference type="ARBA" id="ARBA00022989"/>
    </source>
</evidence>
<keyword evidence="9" id="KW-1185">Reference proteome</keyword>
<comment type="caution">
    <text evidence="8">The sequence shown here is derived from an EMBL/GenBank/DDBJ whole genome shotgun (WGS) entry which is preliminary data.</text>
</comment>
<evidence type="ECO:0000256" key="1">
    <source>
        <dbReference type="ARBA" id="ARBA00004127"/>
    </source>
</evidence>
<sequence length="273" mass="31807">MLRWSCQADCRYHCMRALESWKAAGCGEPVVKYYGKWPFRRVWGMQEAASVVLSLGNLAAHAHNLVLLLRQQDQLGGGRSSLVRWYYRLWVMYMLLCINSWLWSAVFHARDVPVTERLDYFSVDALVLFSLFLTLLRTHNIRSRWAVVGLGLISVVLYIQHVYHMTYVLFDYGYNMRVCLALGMLQTVLWLYWAHKQQHPARYTLCAFLFLINVAMLLEVLDFAPMESLVDAHALWHACTIPLVYLWYAFAFADLRWLAQADNGGQRSDAKRK</sequence>
<keyword evidence="2 7" id="KW-0337">GPI-anchor biosynthesis</keyword>
<dbReference type="Proteomes" id="UP001489004">
    <property type="component" value="Unassembled WGS sequence"/>
</dbReference>
<dbReference type="PANTHER" id="PTHR13148">
    <property type="entry name" value="PER1-RELATED"/>
    <property type="match status" value="1"/>
</dbReference>
<evidence type="ECO:0000313" key="9">
    <source>
        <dbReference type="Proteomes" id="UP001489004"/>
    </source>
</evidence>
<comment type="similarity">
    <text evidence="7">Belongs to the PGAP3 family.</text>
</comment>
<dbReference type="EMBL" id="JALJOR010000001">
    <property type="protein sequence ID" value="KAK9830169.1"/>
    <property type="molecule type" value="Genomic_DNA"/>
</dbReference>
<dbReference type="GO" id="GO:0016788">
    <property type="term" value="F:hydrolase activity, acting on ester bonds"/>
    <property type="evidence" value="ECO:0007669"/>
    <property type="project" value="TreeGrafter"/>
</dbReference>
<name>A0AAW1R935_9CHLO</name>
<evidence type="ECO:0000313" key="8">
    <source>
        <dbReference type="EMBL" id="KAK9830169.1"/>
    </source>
</evidence>
<feature type="transmembrane region" description="Helical" evidence="7">
    <location>
        <begin position="201"/>
        <end position="221"/>
    </location>
</feature>
<dbReference type="GO" id="GO:0005789">
    <property type="term" value="C:endoplasmic reticulum membrane"/>
    <property type="evidence" value="ECO:0007669"/>
    <property type="project" value="TreeGrafter"/>
</dbReference>
<evidence type="ECO:0000256" key="7">
    <source>
        <dbReference type="RuleBase" id="RU365066"/>
    </source>
</evidence>